<dbReference type="STRING" id="948595.L2GU72"/>
<name>L2GU72_VAVCU</name>
<dbReference type="EMBL" id="GL877422">
    <property type="protein sequence ID" value="ELA47221.1"/>
    <property type="molecule type" value="Genomic_DNA"/>
</dbReference>
<dbReference type="VEuPathDB" id="MicrosporidiaDB:VCUG_01321"/>
<keyword evidence="2" id="KW-1185">Reference proteome</keyword>
<evidence type="ECO:0008006" key="3">
    <source>
        <dbReference type="Google" id="ProtNLM"/>
    </source>
</evidence>
<protein>
    <recommendedName>
        <fullName evidence="3">Telomeric single stranded DNA binding POT1/Cdc13 domain-containing protein</fullName>
    </recommendedName>
</protein>
<dbReference type="SUPFAM" id="SSF50249">
    <property type="entry name" value="Nucleic acid-binding proteins"/>
    <property type="match status" value="1"/>
</dbReference>
<evidence type="ECO:0000313" key="1">
    <source>
        <dbReference type="EMBL" id="ELA47221.1"/>
    </source>
</evidence>
<dbReference type="InterPro" id="IPR012340">
    <property type="entry name" value="NA-bd_OB-fold"/>
</dbReference>
<accession>L2GU72</accession>
<sequence length="455" mass="52707">MYRRDTCFRARSEYFCVPKKSQPMDSRRLAFSVPRQQSSSTFKNIKDLRTNEYAAIVALVKRHLEPIKSKGTDYVTTVDVIDELGSALDVKIFTKTPRFANFFHEFDIIRIPSVKLIGGGKAVTGHGSNVEVLAHLSEEGSRVYVTESEREKIARLREYMASHQVSCAWPLLKIKDIREYSSFSLIAMLISIKEETPSLTVLLVVDFTANSLIKNIVKNAWLCNDMTLYIKVWGNRKEKKMNELQIGKIYHIKKLRTDKLGMTLEGRISETFFEPLTPLDEHSSEYQSIMQTRSEFYGRNSAAQDQQIETKMPEKYELFNLCRITDIKAAGVYRIRVKVLLHYPFVPVEATICHKCKFIQSETYNFKCVSSCKNLSSCVPIKEKILKIQVKDATGFICIILKNKLVERFMQIERNLRRENLDCIVLHKDRVFFMLDANFDVQNEVCQKMCLEYPM</sequence>
<evidence type="ECO:0000313" key="2">
    <source>
        <dbReference type="Proteomes" id="UP000011081"/>
    </source>
</evidence>
<proteinExistence type="predicted"/>
<reference evidence="2" key="1">
    <citation type="submission" date="2011-03" db="EMBL/GenBank/DDBJ databases">
        <title>The genome sequence of Vavraia culicis strain floridensis.</title>
        <authorList>
            <consortium name="The Broad Institute Genome Sequencing Platform"/>
            <person name="Cuomo C."/>
            <person name="Becnel J."/>
            <person name="Sanscrainte N."/>
            <person name="Young S.K."/>
            <person name="Zeng Q."/>
            <person name="Gargeya S."/>
            <person name="Fitzgerald M."/>
            <person name="Haas B."/>
            <person name="Abouelleil A."/>
            <person name="Alvarado L."/>
            <person name="Arachchi H.M."/>
            <person name="Berlin A."/>
            <person name="Chapman S.B."/>
            <person name="Gearin G."/>
            <person name="Goldberg J."/>
            <person name="Griggs A."/>
            <person name="Gujja S."/>
            <person name="Hansen M."/>
            <person name="Heiman D."/>
            <person name="Howarth C."/>
            <person name="Larimer J."/>
            <person name="Lui A."/>
            <person name="MacDonald P.J.P."/>
            <person name="McCowen C."/>
            <person name="Montmayeur A."/>
            <person name="Murphy C."/>
            <person name="Neiman D."/>
            <person name="Pearson M."/>
            <person name="Priest M."/>
            <person name="Roberts A."/>
            <person name="Saif S."/>
            <person name="Shea T."/>
            <person name="Sisk P."/>
            <person name="Stolte C."/>
            <person name="Sykes S."/>
            <person name="Wortman J."/>
            <person name="Nusbaum C."/>
            <person name="Birren B."/>
        </authorList>
    </citation>
    <scope>NUCLEOTIDE SEQUENCE [LARGE SCALE GENOMIC DNA]</scope>
    <source>
        <strain evidence="2">floridensis</strain>
    </source>
</reference>
<dbReference type="InParanoid" id="L2GU72"/>
<organism evidence="1 2">
    <name type="scientific">Vavraia culicis (isolate floridensis)</name>
    <name type="common">Microsporidian parasite</name>
    <dbReference type="NCBI Taxonomy" id="948595"/>
    <lineage>
        <taxon>Eukaryota</taxon>
        <taxon>Fungi</taxon>
        <taxon>Fungi incertae sedis</taxon>
        <taxon>Microsporidia</taxon>
        <taxon>Pleistophoridae</taxon>
        <taxon>Vavraia</taxon>
    </lineage>
</organism>
<dbReference type="Proteomes" id="UP000011081">
    <property type="component" value="Unassembled WGS sequence"/>
</dbReference>
<dbReference type="GeneID" id="19879200"/>
<dbReference type="OMA" id="KTPRFAN"/>
<dbReference type="Gene3D" id="2.40.50.140">
    <property type="entry name" value="Nucleic acid-binding proteins"/>
    <property type="match status" value="2"/>
</dbReference>
<dbReference type="HOGENOM" id="CLU_057562_0_0_1"/>
<dbReference type="OrthoDB" id="2186770at2759"/>
<dbReference type="AlphaFoldDB" id="L2GU72"/>
<dbReference type="RefSeq" id="XP_008074339.1">
    <property type="nucleotide sequence ID" value="XM_008076148.1"/>
</dbReference>
<gene>
    <name evidence="1" type="ORF">VCUG_01321</name>
</gene>